<evidence type="ECO:0000256" key="3">
    <source>
        <dbReference type="ARBA" id="ARBA00022842"/>
    </source>
</evidence>
<accession>A0A1X0AVB8</accession>
<name>A0A1X0AVB8_9MYCO</name>
<dbReference type="InterPro" id="IPR015813">
    <property type="entry name" value="Pyrv/PenolPyrv_kinase-like_dom"/>
</dbReference>
<evidence type="ECO:0000259" key="6">
    <source>
        <dbReference type="Pfam" id="PF03328"/>
    </source>
</evidence>
<dbReference type="STRING" id="1927124.BST13_18660"/>
<dbReference type="InterPro" id="IPR011206">
    <property type="entry name" value="Citrate_lyase_beta/mcl1/mcl2"/>
</dbReference>
<dbReference type="PIRSF" id="PIRSF015582">
    <property type="entry name" value="Cit_lyase_B"/>
    <property type="match status" value="1"/>
</dbReference>
<dbReference type="PANTHER" id="PTHR32308">
    <property type="entry name" value="LYASE BETA SUBUNIT, PUTATIVE (AFU_ORTHOLOGUE AFUA_4G13030)-RELATED"/>
    <property type="match status" value="1"/>
</dbReference>
<dbReference type="EMBL" id="MVHF01000018">
    <property type="protein sequence ID" value="ORA33983.1"/>
    <property type="molecule type" value="Genomic_DNA"/>
</dbReference>
<organism evidence="7 8">
    <name type="scientific">Mycobacterium aquaticum</name>
    <dbReference type="NCBI Taxonomy" id="1927124"/>
    <lineage>
        <taxon>Bacteria</taxon>
        <taxon>Bacillati</taxon>
        <taxon>Actinomycetota</taxon>
        <taxon>Actinomycetes</taxon>
        <taxon>Mycobacteriales</taxon>
        <taxon>Mycobacteriaceae</taxon>
        <taxon>Mycobacterium</taxon>
    </lineage>
</organism>
<evidence type="ECO:0000256" key="2">
    <source>
        <dbReference type="ARBA" id="ARBA00022723"/>
    </source>
</evidence>
<dbReference type="RefSeq" id="WP_083165507.1">
    <property type="nucleotide sequence ID" value="NZ_MVHF01000018.1"/>
</dbReference>
<keyword evidence="8" id="KW-1185">Reference proteome</keyword>
<feature type="domain" description="HpcH/HpaI aldolase/citrate lyase" evidence="6">
    <location>
        <begin position="14"/>
        <end position="215"/>
    </location>
</feature>
<reference evidence="7 8" key="1">
    <citation type="submission" date="2017-02" db="EMBL/GenBank/DDBJ databases">
        <title>The new phylogeny of genus Mycobacterium.</title>
        <authorList>
            <person name="Tortoli E."/>
            <person name="Trovato A."/>
            <person name="Cirillo D.M."/>
        </authorList>
    </citation>
    <scope>NUCLEOTIDE SEQUENCE [LARGE SCALE GENOMIC DNA]</scope>
    <source>
        <strain evidence="7 8">RW6</strain>
    </source>
</reference>
<evidence type="ECO:0000256" key="1">
    <source>
        <dbReference type="ARBA" id="ARBA00001946"/>
    </source>
</evidence>
<proteinExistence type="predicted"/>
<dbReference type="InterPro" id="IPR005000">
    <property type="entry name" value="Aldolase/citrate-lyase_domain"/>
</dbReference>
<keyword evidence="2 5" id="KW-0479">Metal-binding</keyword>
<dbReference type="GO" id="GO:0006107">
    <property type="term" value="P:oxaloacetate metabolic process"/>
    <property type="evidence" value="ECO:0007669"/>
    <property type="project" value="TreeGrafter"/>
</dbReference>
<evidence type="ECO:0000313" key="8">
    <source>
        <dbReference type="Proteomes" id="UP000192448"/>
    </source>
</evidence>
<sequence length="274" mass="28524">MTGNYTSTDVGFARSFLFVPGNRPERFMKAQAAKPDIVVIDLEDAVAPADKCAARASAEKWLAAGNPAMVRINAVGTEWHDDDLRLAAQYAAPVMLAKAECVDDISHVARLADAPVVPLVETATGLLAAQAICAAAGVTRPAFGSIDLAVELGVDPDDRSALQMARSMLVLAAAAAGTAPPVDGVTTVLTTRQAVTDDFGYAKRLGMSAKLCIHPSQVAAVHAAAAPSAAELRWAREVIDGCNSDGSAIAVAGRMVDGPVMARARRIITTHRQV</sequence>
<evidence type="ECO:0000256" key="4">
    <source>
        <dbReference type="PIRSR" id="PIRSR015582-1"/>
    </source>
</evidence>
<gene>
    <name evidence="7" type="ORF">BST13_18660</name>
</gene>
<dbReference type="Pfam" id="PF03328">
    <property type="entry name" value="HpcH_HpaI"/>
    <property type="match status" value="1"/>
</dbReference>
<dbReference type="Proteomes" id="UP000192448">
    <property type="component" value="Unassembled WGS sequence"/>
</dbReference>
<dbReference type="AlphaFoldDB" id="A0A1X0AVB8"/>
<comment type="cofactor">
    <cofactor evidence="1">
        <name>Mg(2+)</name>
        <dbReference type="ChEBI" id="CHEBI:18420"/>
    </cofactor>
</comment>
<dbReference type="GO" id="GO:0016829">
    <property type="term" value="F:lyase activity"/>
    <property type="evidence" value="ECO:0007669"/>
    <property type="project" value="UniProtKB-KW"/>
</dbReference>
<feature type="binding site" evidence="4">
    <location>
        <position position="121"/>
    </location>
    <ligand>
        <name>substrate</name>
    </ligand>
</feature>
<comment type="caution">
    <text evidence="7">The sequence shown here is derived from an EMBL/GenBank/DDBJ whole genome shotgun (WGS) entry which is preliminary data.</text>
</comment>
<dbReference type="PANTHER" id="PTHR32308:SF10">
    <property type="entry name" value="CITRATE LYASE SUBUNIT BETA"/>
    <property type="match status" value="1"/>
</dbReference>
<keyword evidence="7" id="KW-0456">Lyase</keyword>
<protein>
    <submittedName>
        <fullName evidence="7">CoA ester lyase</fullName>
    </submittedName>
</protein>
<dbReference type="InterPro" id="IPR040442">
    <property type="entry name" value="Pyrv_kinase-like_dom_sf"/>
</dbReference>
<evidence type="ECO:0000256" key="5">
    <source>
        <dbReference type="PIRSR" id="PIRSR015582-2"/>
    </source>
</evidence>
<feature type="binding site" evidence="4">
    <location>
        <position position="71"/>
    </location>
    <ligand>
        <name>substrate</name>
    </ligand>
</feature>
<evidence type="ECO:0000313" key="7">
    <source>
        <dbReference type="EMBL" id="ORA33983.1"/>
    </source>
</evidence>
<keyword evidence="3 5" id="KW-0460">Magnesium</keyword>
<feature type="binding site" evidence="5">
    <location>
        <position position="121"/>
    </location>
    <ligand>
        <name>Mg(2+)</name>
        <dbReference type="ChEBI" id="CHEBI:18420"/>
    </ligand>
</feature>
<feature type="binding site" evidence="5">
    <location>
        <position position="147"/>
    </location>
    <ligand>
        <name>Mg(2+)</name>
        <dbReference type="ChEBI" id="CHEBI:18420"/>
    </ligand>
</feature>
<dbReference type="OrthoDB" id="4322898at2"/>
<dbReference type="Gene3D" id="3.20.20.60">
    <property type="entry name" value="Phosphoenolpyruvate-binding domains"/>
    <property type="match status" value="1"/>
</dbReference>
<dbReference type="SUPFAM" id="SSF51621">
    <property type="entry name" value="Phosphoenolpyruvate/pyruvate domain"/>
    <property type="match status" value="1"/>
</dbReference>
<dbReference type="GO" id="GO:0000287">
    <property type="term" value="F:magnesium ion binding"/>
    <property type="evidence" value="ECO:0007669"/>
    <property type="project" value="TreeGrafter"/>
</dbReference>